<evidence type="ECO:0000313" key="1">
    <source>
        <dbReference type="EMBL" id="KAI4820634.1"/>
    </source>
</evidence>
<proteinExistence type="predicted"/>
<gene>
    <name evidence="1" type="ORF">KUCAC02_028606</name>
</gene>
<feature type="non-terminal residue" evidence="1">
    <location>
        <position position="321"/>
    </location>
</feature>
<keyword evidence="2" id="KW-1185">Reference proteome</keyword>
<comment type="caution">
    <text evidence="1">The sequence shown here is derived from an EMBL/GenBank/DDBJ whole genome shotgun (WGS) entry which is preliminary data.</text>
</comment>
<protein>
    <submittedName>
        <fullName evidence="1">Uncharacterized protein</fullName>
    </submittedName>
</protein>
<dbReference type="Proteomes" id="UP001057452">
    <property type="component" value="Chromosome 9"/>
</dbReference>
<evidence type="ECO:0000313" key="2">
    <source>
        <dbReference type="Proteomes" id="UP001057452"/>
    </source>
</evidence>
<accession>A0ACB9X2Y1</accession>
<reference evidence="1" key="1">
    <citation type="submission" date="2022-05" db="EMBL/GenBank/DDBJ databases">
        <title>Chromosome-level genome of Chaenocephalus aceratus.</title>
        <authorList>
            <person name="Park H."/>
        </authorList>
    </citation>
    <scope>NUCLEOTIDE SEQUENCE</scope>
    <source>
        <strain evidence="1">KU_202001</strain>
    </source>
</reference>
<sequence length="321" mass="36544">MGGVCDRQVLVERSRHCRAPLTPPGGSETGQGRPLLSLGVRLLLLPVKTLPSATKIKWRRNEGGRQLFVIVVWNFELYMIPLALLLPLVWNYILIASGKDTRQDMQAVEDLLEDEDEDFDKDDKDPKPGPWEDSSDKNHILEDILASWHFEWIRAMVDSERKGFMNKLYAIQDVCISVQNALDEVASYGERIKNTFNWTVPFLSWLAIVAFGAATILIYYIPLRYIVLAWGVNKFTKKLRDPYTIDNNELLDFLSRVPSDVQVVAIGTSLLYCFSRPPYTPGAWRSRAVKGPRPGRYKAFTRPLMRACWLGKVGAGILLWS</sequence>
<dbReference type="EMBL" id="CM043793">
    <property type="protein sequence ID" value="KAI4820634.1"/>
    <property type="molecule type" value="Genomic_DNA"/>
</dbReference>
<name>A0ACB9X2Y1_CHAAC</name>
<organism evidence="1 2">
    <name type="scientific">Chaenocephalus aceratus</name>
    <name type="common">Blackfin icefish</name>
    <name type="synonym">Chaenichthys aceratus</name>
    <dbReference type="NCBI Taxonomy" id="36190"/>
    <lineage>
        <taxon>Eukaryota</taxon>
        <taxon>Metazoa</taxon>
        <taxon>Chordata</taxon>
        <taxon>Craniata</taxon>
        <taxon>Vertebrata</taxon>
        <taxon>Euteleostomi</taxon>
        <taxon>Actinopterygii</taxon>
        <taxon>Neopterygii</taxon>
        <taxon>Teleostei</taxon>
        <taxon>Neoteleostei</taxon>
        <taxon>Acanthomorphata</taxon>
        <taxon>Eupercaria</taxon>
        <taxon>Perciformes</taxon>
        <taxon>Notothenioidei</taxon>
        <taxon>Channichthyidae</taxon>
        <taxon>Chaenocephalus</taxon>
    </lineage>
</organism>